<proteinExistence type="predicted"/>
<reference evidence="1 2" key="1">
    <citation type="journal article" date="2019" name="Int. J. Syst. Evol. Microbiol.">
        <title>The Global Catalogue of Microorganisms (GCM) 10K type strain sequencing project: providing services to taxonomists for standard genome sequencing and annotation.</title>
        <authorList>
            <consortium name="The Broad Institute Genomics Platform"/>
            <consortium name="The Broad Institute Genome Sequencing Center for Infectious Disease"/>
            <person name="Wu L."/>
            <person name="Ma J."/>
        </authorList>
    </citation>
    <scope>NUCLEOTIDE SEQUENCE [LARGE SCALE GENOMIC DNA]</scope>
    <source>
        <strain evidence="1 2">LMG 29247</strain>
    </source>
</reference>
<protein>
    <submittedName>
        <fullName evidence="1">Uncharacterized protein</fullName>
    </submittedName>
</protein>
<keyword evidence="2" id="KW-1185">Reference proteome</keyword>
<dbReference type="AlphaFoldDB" id="A0ABD5SLW8"/>
<name>A0ABD5SLW8_9EURY</name>
<evidence type="ECO:0000313" key="2">
    <source>
        <dbReference type="Proteomes" id="UP001596383"/>
    </source>
</evidence>
<gene>
    <name evidence="1" type="ORF">ACFQE6_13870</name>
</gene>
<comment type="caution">
    <text evidence="1">The sequence shown here is derived from an EMBL/GenBank/DDBJ whole genome shotgun (WGS) entry which is preliminary data.</text>
</comment>
<evidence type="ECO:0000313" key="1">
    <source>
        <dbReference type="EMBL" id="MFC6766037.1"/>
    </source>
</evidence>
<dbReference type="RefSeq" id="WP_273739030.1">
    <property type="nucleotide sequence ID" value="NZ_JAQIVI010000210.1"/>
</dbReference>
<dbReference type="Proteomes" id="UP001596383">
    <property type="component" value="Unassembled WGS sequence"/>
</dbReference>
<accession>A0ABD5SLW8</accession>
<dbReference type="EMBL" id="JBHSWV010000210">
    <property type="protein sequence ID" value="MFC6766037.1"/>
    <property type="molecule type" value="Genomic_DNA"/>
</dbReference>
<sequence length="100" mass="10881">MSITTPQTENVADATDTLSAKIGFVVGVDQENSAHVHHPVSGTVAVHDVGPDYEVGDYINSEPEHVEALEGRPLEGWMSYVATERGWLETTHRAPNRGEI</sequence>
<organism evidence="1 2">
    <name type="scientific">Natrinema soli</name>
    <dbReference type="NCBI Taxonomy" id="1930624"/>
    <lineage>
        <taxon>Archaea</taxon>
        <taxon>Methanobacteriati</taxon>
        <taxon>Methanobacteriota</taxon>
        <taxon>Stenosarchaea group</taxon>
        <taxon>Halobacteria</taxon>
        <taxon>Halobacteriales</taxon>
        <taxon>Natrialbaceae</taxon>
        <taxon>Natrinema</taxon>
    </lineage>
</organism>